<dbReference type="GO" id="GO:0008745">
    <property type="term" value="F:N-acetylmuramoyl-L-alanine amidase activity"/>
    <property type="evidence" value="ECO:0007669"/>
    <property type="project" value="InterPro"/>
</dbReference>
<dbReference type="SUPFAM" id="SSF53187">
    <property type="entry name" value="Zn-dependent exopeptidases"/>
    <property type="match status" value="1"/>
</dbReference>
<reference evidence="5" key="2">
    <citation type="submission" date="2021-04" db="EMBL/GenBank/DDBJ databases">
        <authorList>
            <person name="Gilroy R."/>
        </authorList>
    </citation>
    <scope>NUCLEOTIDE SEQUENCE</scope>
    <source>
        <strain evidence="5">CHK169-2315</strain>
    </source>
</reference>
<dbReference type="GO" id="GO:0071555">
    <property type="term" value="P:cell wall organization"/>
    <property type="evidence" value="ECO:0007669"/>
    <property type="project" value="UniProtKB-KW"/>
</dbReference>
<dbReference type="Gene3D" id="3.40.630.40">
    <property type="entry name" value="Zn-dependent exopeptidases"/>
    <property type="match status" value="1"/>
</dbReference>
<dbReference type="AlphaFoldDB" id="A0A9D1PNF9"/>
<evidence type="ECO:0000313" key="5">
    <source>
        <dbReference type="EMBL" id="HIV75479.1"/>
    </source>
</evidence>
<feature type="domain" description="SH3b" evidence="4">
    <location>
        <begin position="90"/>
        <end position="152"/>
    </location>
</feature>
<evidence type="ECO:0000256" key="3">
    <source>
        <dbReference type="SAM" id="MobiDB-lite"/>
    </source>
</evidence>
<evidence type="ECO:0000256" key="1">
    <source>
        <dbReference type="ARBA" id="ARBA00022801"/>
    </source>
</evidence>
<dbReference type="InterPro" id="IPR017293">
    <property type="entry name" value="N-acetylmuramoyl-L-ala_amidase"/>
</dbReference>
<dbReference type="PIRSF" id="PIRSF037846">
    <property type="entry name" value="Autolysin_YrvJ_prd"/>
    <property type="match status" value="1"/>
</dbReference>
<dbReference type="SMART" id="SM00646">
    <property type="entry name" value="Ami_3"/>
    <property type="match status" value="1"/>
</dbReference>
<reference evidence="5" key="1">
    <citation type="journal article" date="2021" name="PeerJ">
        <title>Extensive microbial diversity within the chicken gut microbiome revealed by metagenomics and culture.</title>
        <authorList>
            <person name="Gilroy R."/>
            <person name="Ravi A."/>
            <person name="Getino M."/>
            <person name="Pursley I."/>
            <person name="Horton D.L."/>
            <person name="Alikhan N.F."/>
            <person name="Baker D."/>
            <person name="Gharbi K."/>
            <person name="Hall N."/>
            <person name="Watson M."/>
            <person name="Adriaenssens E.M."/>
            <person name="Foster-Nyarko E."/>
            <person name="Jarju S."/>
            <person name="Secka A."/>
            <person name="Antonio M."/>
            <person name="Oren A."/>
            <person name="Chaudhuri R.R."/>
            <person name="La Ragione R."/>
            <person name="Hildebrand F."/>
            <person name="Pallen M.J."/>
        </authorList>
    </citation>
    <scope>NUCLEOTIDE SEQUENCE</scope>
    <source>
        <strain evidence="5">CHK169-2315</strain>
    </source>
</reference>
<dbReference type="GO" id="GO:0030288">
    <property type="term" value="C:outer membrane-bounded periplasmic space"/>
    <property type="evidence" value="ECO:0007669"/>
    <property type="project" value="TreeGrafter"/>
</dbReference>
<dbReference type="PROSITE" id="PS51781">
    <property type="entry name" value="SH3B"/>
    <property type="match status" value="2"/>
</dbReference>
<dbReference type="GO" id="GO:0009253">
    <property type="term" value="P:peptidoglycan catabolic process"/>
    <property type="evidence" value="ECO:0007669"/>
    <property type="project" value="InterPro"/>
</dbReference>
<dbReference type="Pfam" id="PF01520">
    <property type="entry name" value="Amidase_3"/>
    <property type="match status" value="1"/>
</dbReference>
<dbReference type="InterPro" id="IPR050695">
    <property type="entry name" value="N-acetylmuramoyl_amidase_3"/>
</dbReference>
<dbReference type="InterPro" id="IPR003646">
    <property type="entry name" value="SH3-like_bac-type"/>
</dbReference>
<feature type="region of interest" description="Disordered" evidence="3">
    <location>
        <begin position="154"/>
        <end position="193"/>
    </location>
</feature>
<dbReference type="CDD" id="cd02696">
    <property type="entry name" value="MurNAc-LAA"/>
    <property type="match status" value="1"/>
</dbReference>
<dbReference type="SMART" id="SM00287">
    <property type="entry name" value="SH3b"/>
    <property type="match status" value="2"/>
</dbReference>
<keyword evidence="1" id="KW-0378">Hydrolase</keyword>
<dbReference type="InterPro" id="IPR002508">
    <property type="entry name" value="MurNAc-LAA_cat"/>
</dbReference>
<proteinExistence type="predicted"/>
<name>A0A9D1PNF9_9BACI</name>
<keyword evidence="2" id="KW-0961">Cell wall biogenesis/degradation</keyword>
<dbReference type="PANTHER" id="PTHR30404:SF0">
    <property type="entry name" value="N-ACETYLMURAMOYL-L-ALANINE AMIDASE AMIC"/>
    <property type="match status" value="1"/>
</dbReference>
<accession>A0A9D1PNF9</accession>
<dbReference type="Pfam" id="PF08239">
    <property type="entry name" value="SH3_3"/>
    <property type="match status" value="2"/>
</dbReference>
<protein>
    <submittedName>
        <fullName evidence="5">N-acetylmuramoyl-L-alanine amidase</fullName>
    </submittedName>
</protein>
<evidence type="ECO:0000313" key="6">
    <source>
        <dbReference type="Proteomes" id="UP000823937"/>
    </source>
</evidence>
<gene>
    <name evidence="5" type="ORF">H9895_10405</name>
</gene>
<evidence type="ECO:0000256" key="2">
    <source>
        <dbReference type="ARBA" id="ARBA00023316"/>
    </source>
</evidence>
<evidence type="ECO:0000259" key="4">
    <source>
        <dbReference type="PROSITE" id="PS51781"/>
    </source>
</evidence>
<dbReference type="EMBL" id="DXHX01000145">
    <property type="protein sequence ID" value="HIV75479.1"/>
    <property type="molecule type" value="Genomic_DNA"/>
</dbReference>
<dbReference type="Gene3D" id="2.30.30.40">
    <property type="entry name" value="SH3 Domains"/>
    <property type="match status" value="2"/>
</dbReference>
<sequence length="363" mass="39672">MDKSYAAEKTYDIGVDAVDVRDDAAADANVVGQLKKGDQVTVFKEAHGWAQTYYDGDIAWVAAHYLIPADNSTKKVEKKKKQSKASSSNGKTVQVTEDIVNIRANASTHDEVVYIAEKGESFPLIETVNEWHKIKLPDGSTAWVASWVTTSKATGQAKSSSNSSSKKSTKKSSSKQTTSATPNVSLDGKNIMLDAGHGGKDPGAIAADGKYEKDMTLALTNKIAEKLRAHGATVTLVRTSDKTMSLNERIAFNKLFWTDAYISVHFNAFTKSGSRGISTHYYANKKDEQLAYSIQQALVQHTSLNDRGVQKDNYFVLRENADVSVLVELGFISNPDELSVIQSDAYDENVSNAILEGLGNYFY</sequence>
<comment type="caution">
    <text evidence="5">The sequence shown here is derived from an EMBL/GenBank/DDBJ whole genome shotgun (WGS) entry which is preliminary data.</text>
</comment>
<feature type="domain" description="SH3b" evidence="4">
    <location>
        <begin position="8"/>
        <end position="70"/>
    </location>
</feature>
<organism evidence="5 6">
    <name type="scientific">Candidatus Pseudogracilibacillus intestinigallinarum</name>
    <dbReference type="NCBI Taxonomy" id="2838742"/>
    <lineage>
        <taxon>Bacteria</taxon>
        <taxon>Bacillati</taxon>
        <taxon>Bacillota</taxon>
        <taxon>Bacilli</taxon>
        <taxon>Bacillales</taxon>
        <taxon>Bacillaceae</taxon>
        <taxon>Pseudogracilibacillus</taxon>
    </lineage>
</organism>
<dbReference type="Proteomes" id="UP000823937">
    <property type="component" value="Unassembled WGS sequence"/>
</dbReference>
<dbReference type="PANTHER" id="PTHR30404">
    <property type="entry name" value="N-ACETYLMURAMOYL-L-ALANINE AMIDASE"/>
    <property type="match status" value="1"/>
</dbReference>